<dbReference type="AlphaFoldDB" id="A0A345Z4J4"/>
<dbReference type="KEGG" id="salx:SALLE_v1c08530"/>
<evidence type="ECO:0000313" key="6">
    <source>
        <dbReference type="Proteomes" id="UP000254792"/>
    </source>
</evidence>
<dbReference type="OrthoDB" id="9813395at2"/>
<feature type="active site" description="Proton donor" evidence="3">
    <location>
        <position position="86"/>
    </location>
</feature>
<dbReference type="PANTHER" id="PTHR10088:SF4">
    <property type="entry name" value="GLUCOKINASE REGULATORY PROTEIN"/>
    <property type="match status" value="1"/>
</dbReference>
<dbReference type="EC" id="4.2.1.126" evidence="3"/>
<dbReference type="SUPFAM" id="SSF53697">
    <property type="entry name" value="SIS domain"/>
    <property type="match status" value="1"/>
</dbReference>
<dbReference type="GO" id="GO:0097367">
    <property type="term" value="F:carbohydrate derivative binding"/>
    <property type="evidence" value="ECO:0007669"/>
    <property type="project" value="InterPro"/>
</dbReference>
<keyword evidence="1 3" id="KW-0456">Lyase</keyword>
<dbReference type="InterPro" id="IPR040190">
    <property type="entry name" value="MURQ/GCKR"/>
</dbReference>
<dbReference type="NCBIfam" id="NF009222">
    <property type="entry name" value="PRK12570.1"/>
    <property type="match status" value="1"/>
</dbReference>
<dbReference type="CDD" id="cd05007">
    <property type="entry name" value="SIS_Etherase"/>
    <property type="match status" value="1"/>
</dbReference>
<evidence type="ECO:0000256" key="1">
    <source>
        <dbReference type="ARBA" id="ARBA00023239"/>
    </source>
</evidence>
<comment type="function">
    <text evidence="3">Specifically catalyzes the cleavage of the D-lactyl ether substituent of MurNAc 6-phosphate, producing GlcNAc 6-phosphate and D-lactate.</text>
</comment>
<dbReference type="FunFam" id="3.40.50.10490:FF:000014">
    <property type="entry name" value="N-acetylmuramic acid 6-phosphate etherase"/>
    <property type="match status" value="1"/>
</dbReference>
<dbReference type="NCBIfam" id="NF003915">
    <property type="entry name" value="PRK05441.1"/>
    <property type="match status" value="1"/>
</dbReference>
<dbReference type="GO" id="GO:0016835">
    <property type="term" value="F:carbon-oxygen lyase activity"/>
    <property type="evidence" value="ECO:0007669"/>
    <property type="project" value="UniProtKB-UniRule"/>
</dbReference>
<dbReference type="GO" id="GO:0016803">
    <property type="term" value="F:ether hydrolase activity"/>
    <property type="evidence" value="ECO:0007669"/>
    <property type="project" value="TreeGrafter"/>
</dbReference>
<dbReference type="HAMAP" id="MF_00068">
    <property type="entry name" value="MurQ"/>
    <property type="match status" value="1"/>
</dbReference>
<keyword evidence="2 3" id="KW-0119">Carbohydrate metabolism</keyword>
<gene>
    <name evidence="3 5" type="primary">murQ</name>
    <name evidence="5" type="ORF">SALLE_v1c08530</name>
</gene>
<organism evidence="5 6">
    <name type="scientific">Spiroplasma alleghenense</name>
    <dbReference type="NCBI Taxonomy" id="216931"/>
    <lineage>
        <taxon>Bacteria</taxon>
        <taxon>Bacillati</taxon>
        <taxon>Mycoplasmatota</taxon>
        <taxon>Mollicutes</taxon>
        <taxon>Entomoplasmatales</taxon>
        <taxon>Spiroplasmataceae</taxon>
        <taxon>Spiroplasma</taxon>
    </lineage>
</organism>
<keyword evidence="6" id="KW-1185">Reference proteome</keyword>
<dbReference type="InterPro" id="IPR046348">
    <property type="entry name" value="SIS_dom_sf"/>
</dbReference>
<sequence length="298" mass="32453">MKEVNLQKILTESVNENTHDLDLKSTTEILNLINSEDDKIAKAVKQVIPAIAKVIDQIYLKFQNNGRLIYLGAGSSGRIGVLDASEMLPTYGVEDKFFGYIAGGDLALRIPIEGAEDSEDLAIEDLKKINLTKDDTVLGIGASGRTPYVIGALKYAKEIGAFGVGLCMTSNSAFQNYGDAVIEVLSGPEVVTGSTRMKSGTATKMVLNMISTTLMIKSGKVYDNLMIDVKATNEKLVARCIKIVNELTNTNDNEKTLTALQAADMDCKFAAIMIKNNINYHAAQELFLKNNYKLRGLI</sequence>
<dbReference type="NCBIfam" id="TIGR00274">
    <property type="entry name" value="N-acetylmuramic acid 6-phosphate etherase"/>
    <property type="match status" value="1"/>
</dbReference>
<dbReference type="InterPro" id="IPR005488">
    <property type="entry name" value="Etherase_MurQ"/>
</dbReference>
<name>A0A345Z4J4_9MOLU</name>
<protein>
    <recommendedName>
        <fullName evidence="3">N-acetylmuramic acid 6-phosphate etherase</fullName>
        <shortName evidence="3">MurNAc-6-P etherase</shortName>
        <ecNumber evidence="3">4.2.1.126</ecNumber>
    </recommendedName>
    <alternativeName>
        <fullName evidence="3">N-acetylmuramic acid 6-phosphate hydrolase</fullName>
    </alternativeName>
    <alternativeName>
        <fullName evidence="3">N-acetylmuramic acid 6-phosphate lyase</fullName>
    </alternativeName>
</protein>
<feature type="active site" evidence="3">
    <location>
        <position position="116"/>
    </location>
</feature>
<dbReference type="Gene3D" id="3.40.50.10490">
    <property type="entry name" value="Glucose-6-phosphate isomerase like protein, domain 1"/>
    <property type="match status" value="1"/>
</dbReference>
<dbReference type="Gene3D" id="1.10.8.1080">
    <property type="match status" value="1"/>
</dbReference>
<dbReference type="GO" id="GO:0046348">
    <property type="term" value="P:amino sugar catabolic process"/>
    <property type="evidence" value="ECO:0007669"/>
    <property type="project" value="InterPro"/>
</dbReference>
<dbReference type="GO" id="GO:0009254">
    <property type="term" value="P:peptidoglycan turnover"/>
    <property type="evidence" value="ECO:0007669"/>
    <property type="project" value="TreeGrafter"/>
</dbReference>
<dbReference type="PANTHER" id="PTHR10088">
    <property type="entry name" value="GLUCOKINASE REGULATORY PROTEIN"/>
    <property type="match status" value="1"/>
</dbReference>
<dbReference type="InterPro" id="IPR001347">
    <property type="entry name" value="SIS_dom"/>
</dbReference>
<dbReference type="RefSeq" id="WP_115558418.1">
    <property type="nucleotide sequence ID" value="NZ_CP031376.1"/>
</dbReference>
<evidence type="ECO:0000313" key="5">
    <source>
        <dbReference type="EMBL" id="AXK51523.1"/>
    </source>
</evidence>
<dbReference type="InterPro" id="IPR005486">
    <property type="entry name" value="Glucokinase_regulatory_CS"/>
</dbReference>
<evidence type="ECO:0000256" key="3">
    <source>
        <dbReference type="HAMAP-Rule" id="MF_00068"/>
    </source>
</evidence>
<comment type="catalytic activity">
    <reaction evidence="3">
        <text>N-acetyl-D-muramate 6-phosphate + H2O = N-acetyl-D-glucosamine 6-phosphate + (R)-lactate</text>
        <dbReference type="Rhea" id="RHEA:26410"/>
        <dbReference type="ChEBI" id="CHEBI:15377"/>
        <dbReference type="ChEBI" id="CHEBI:16004"/>
        <dbReference type="ChEBI" id="CHEBI:57513"/>
        <dbReference type="ChEBI" id="CHEBI:58722"/>
        <dbReference type="EC" id="4.2.1.126"/>
    </reaction>
</comment>
<comment type="similarity">
    <text evidence="3">Belongs to the GCKR-like family. MurNAc-6-P etherase subfamily.</text>
</comment>
<evidence type="ECO:0000259" key="4">
    <source>
        <dbReference type="PROSITE" id="PS51464"/>
    </source>
</evidence>
<evidence type="ECO:0000256" key="2">
    <source>
        <dbReference type="ARBA" id="ARBA00023277"/>
    </source>
</evidence>
<dbReference type="UniPathway" id="UPA00342"/>
<dbReference type="PROSITE" id="PS51464">
    <property type="entry name" value="SIS"/>
    <property type="match status" value="1"/>
</dbReference>
<dbReference type="Proteomes" id="UP000254792">
    <property type="component" value="Chromosome"/>
</dbReference>
<comment type="pathway">
    <text evidence="3">Amino-sugar metabolism; N-acetylmuramate degradation.</text>
</comment>
<dbReference type="GO" id="GO:0097173">
    <property type="term" value="P:N-acetylmuramic acid catabolic process"/>
    <property type="evidence" value="ECO:0007669"/>
    <property type="project" value="UniProtKB-UniPathway"/>
</dbReference>
<comment type="miscellaneous">
    <text evidence="3">A lyase-type mechanism (elimination/hydration) is suggested for the cleavage of the lactyl ether bond of MurNAc 6-phosphate, with the formation of an alpha,beta-unsaturated aldehyde intermediate with (E)-stereochemistry, followed by the syn addition of water to give product.</text>
</comment>
<comment type="subunit">
    <text evidence="3">Homodimer.</text>
</comment>
<proteinExistence type="inferred from homology"/>
<reference evidence="5 6" key="1">
    <citation type="submission" date="2018-07" db="EMBL/GenBank/DDBJ databases">
        <title>Complete genome sequence of Spiroplasma alleghenense PLHS-1 (ATCC 51752).</title>
        <authorList>
            <person name="Chou L."/>
            <person name="Lee T.-Y."/>
            <person name="Tsai Y.-M."/>
            <person name="Kuo C.-H."/>
        </authorList>
    </citation>
    <scope>NUCLEOTIDE SEQUENCE [LARGE SCALE GENOMIC DNA]</scope>
    <source>
        <strain evidence="5 6">PLHS-1</strain>
    </source>
</reference>
<dbReference type="PROSITE" id="PS01272">
    <property type="entry name" value="GCKR"/>
    <property type="match status" value="1"/>
</dbReference>
<feature type="domain" description="SIS" evidence="4">
    <location>
        <begin position="58"/>
        <end position="220"/>
    </location>
</feature>
<accession>A0A345Z4J4</accession>
<dbReference type="EMBL" id="CP031376">
    <property type="protein sequence ID" value="AXK51523.1"/>
    <property type="molecule type" value="Genomic_DNA"/>
</dbReference>
<dbReference type="Pfam" id="PF22645">
    <property type="entry name" value="GKRP_SIS_N"/>
    <property type="match status" value="1"/>
</dbReference>